<evidence type="ECO:0000313" key="10">
    <source>
        <dbReference type="Proteomes" id="UP001516620"/>
    </source>
</evidence>
<feature type="transmembrane region" description="Helical" evidence="7">
    <location>
        <begin position="109"/>
        <end position="129"/>
    </location>
</feature>
<protein>
    <submittedName>
        <fullName evidence="9">Sugar ABC transporter permease</fullName>
    </submittedName>
</protein>
<proteinExistence type="inferred from homology"/>
<keyword evidence="6 7" id="KW-0472">Membrane</keyword>
<evidence type="ECO:0000259" key="8">
    <source>
        <dbReference type="PROSITE" id="PS50928"/>
    </source>
</evidence>
<dbReference type="InterPro" id="IPR050809">
    <property type="entry name" value="UgpAE/MalFG_permease"/>
</dbReference>
<dbReference type="Pfam" id="PF00528">
    <property type="entry name" value="BPD_transp_1"/>
    <property type="match status" value="1"/>
</dbReference>
<feature type="transmembrane region" description="Helical" evidence="7">
    <location>
        <begin position="73"/>
        <end position="97"/>
    </location>
</feature>
<evidence type="ECO:0000313" key="9">
    <source>
        <dbReference type="EMBL" id="MBM6996850.1"/>
    </source>
</evidence>
<dbReference type="SUPFAM" id="SSF161098">
    <property type="entry name" value="MetI-like"/>
    <property type="match status" value="1"/>
</dbReference>
<feature type="domain" description="ABC transmembrane type-1" evidence="8">
    <location>
        <begin position="69"/>
        <end position="287"/>
    </location>
</feature>
<sequence length="300" mass="33607">MARFKRNIPLHLMMLPGVILVLVYAYGPMFGLVMAFQNFSPSKGFLHSDWVGLDNFRYILSIPTISEVIRNTLVISILKIVLGIVMPVVVTLMLNELRLRRLKRGIQTIIYFPHFLSWIILAGIFIDILSPSEGVVNKLIAAFGFKPVYFLGDQTWFPVSMILTDTWKEFGYGTIVYLAALSGINPTLYEAAQMDGAGRWKQMWNITLPGLMPMIMLMSVLALGNILNAGTNGFEQIFNLYSSQVYKTGDILDTLVFRVGMQNAQFSVATAIGLFKAVISFIFITTGYFVANKALGYKIL</sequence>
<dbReference type="Proteomes" id="UP001516620">
    <property type="component" value="Unassembled WGS sequence"/>
</dbReference>
<evidence type="ECO:0000256" key="7">
    <source>
        <dbReference type="RuleBase" id="RU363032"/>
    </source>
</evidence>
<feature type="transmembrane region" description="Helical" evidence="7">
    <location>
        <begin position="12"/>
        <end position="36"/>
    </location>
</feature>
<dbReference type="RefSeq" id="WP_193417699.1">
    <property type="nucleotide sequence ID" value="NZ_JADCNN020000012.1"/>
</dbReference>
<organism evidence="9 10">
    <name type="scientific">Paenibacillus rhizolycopersici</name>
    <dbReference type="NCBI Taxonomy" id="2780073"/>
    <lineage>
        <taxon>Bacteria</taxon>
        <taxon>Bacillati</taxon>
        <taxon>Bacillota</taxon>
        <taxon>Bacilli</taxon>
        <taxon>Bacillales</taxon>
        <taxon>Paenibacillaceae</taxon>
        <taxon>Paenibacillus</taxon>
    </lineage>
</organism>
<feature type="transmembrane region" description="Helical" evidence="7">
    <location>
        <begin position="266"/>
        <end position="291"/>
    </location>
</feature>
<dbReference type="EMBL" id="JADCNN020000012">
    <property type="protein sequence ID" value="MBM6996850.1"/>
    <property type="molecule type" value="Genomic_DNA"/>
</dbReference>
<comment type="similarity">
    <text evidence="7">Belongs to the binding-protein-dependent transport system permease family.</text>
</comment>
<comment type="caution">
    <text evidence="9">The sequence shown here is derived from an EMBL/GenBank/DDBJ whole genome shotgun (WGS) entry which is preliminary data.</text>
</comment>
<evidence type="ECO:0000256" key="1">
    <source>
        <dbReference type="ARBA" id="ARBA00004651"/>
    </source>
</evidence>
<name>A0ABS2H5X8_9BACL</name>
<dbReference type="CDD" id="cd06261">
    <property type="entry name" value="TM_PBP2"/>
    <property type="match status" value="1"/>
</dbReference>
<accession>A0ABS2H5X8</accession>
<dbReference type="PANTHER" id="PTHR43227:SF11">
    <property type="entry name" value="BLL4140 PROTEIN"/>
    <property type="match status" value="1"/>
</dbReference>
<evidence type="ECO:0000256" key="2">
    <source>
        <dbReference type="ARBA" id="ARBA00022448"/>
    </source>
</evidence>
<keyword evidence="10" id="KW-1185">Reference proteome</keyword>
<keyword evidence="5 7" id="KW-1133">Transmembrane helix</keyword>
<evidence type="ECO:0000256" key="5">
    <source>
        <dbReference type="ARBA" id="ARBA00022989"/>
    </source>
</evidence>
<dbReference type="Gene3D" id="1.10.3720.10">
    <property type="entry name" value="MetI-like"/>
    <property type="match status" value="1"/>
</dbReference>
<dbReference type="InterPro" id="IPR000515">
    <property type="entry name" value="MetI-like"/>
</dbReference>
<evidence type="ECO:0000256" key="3">
    <source>
        <dbReference type="ARBA" id="ARBA00022475"/>
    </source>
</evidence>
<keyword evidence="2 7" id="KW-0813">Transport</keyword>
<feature type="transmembrane region" description="Helical" evidence="7">
    <location>
        <begin position="170"/>
        <end position="192"/>
    </location>
</feature>
<feature type="transmembrane region" description="Helical" evidence="7">
    <location>
        <begin position="204"/>
        <end position="227"/>
    </location>
</feature>
<evidence type="ECO:0000256" key="4">
    <source>
        <dbReference type="ARBA" id="ARBA00022692"/>
    </source>
</evidence>
<gene>
    <name evidence="9" type="ORF">IM700_014430</name>
</gene>
<dbReference type="PANTHER" id="PTHR43227">
    <property type="entry name" value="BLL4140 PROTEIN"/>
    <property type="match status" value="1"/>
</dbReference>
<keyword evidence="4 7" id="KW-0812">Transmembrane</keyword>
<reference evidence="9 10" key="1">
    <citation type="submission" date="2021-01" db="EMBL/GenBank/DDBJ databases">
        <title>Paenibacillus sp.nov. isolated from the rhizosphere soil of tomato plant.</title>
        <authorList>
            <person name="Thin K.K."/>
            <person name="Zhang X."/>
            <person name="He S."/>
        </authorList>
    </citation>
    <scope>NUCLEOTIDE SEQUENCE [LARGE SCALE GENOMIC DNA]</scope>
    <source>
        <strain evidence="9 10">DXFW5</strain>
    </source>
</reference>
<evidence type="ECO:0000256" key="6">
    <source>
        <dbReference type="ARBA" id="ARBA00023136"/>
    </source>
</evidence>
<dbReference type="PROSITE" id="PS50928">
    <property type="entry name" value="ABC_TM1"/>
    <property type="match status" value="1"/>
</dbReference>
<dbReference type="InterPro" id="IPR035906">
    <property type="entry name" value="MetI-like_sf"/>
</dbReference>
<comment type="subcellular location">
    <subcellularLocation>
        <location evidence="1 7">Cell membrane</location>
        <topology evidence="1 7">Multi-pass membrane protein</topology>
    </subcellularLocation>
</comment>
<keyword evidence="3" id="KW-1003">Cell membrane</keyword>